<feature type="region of interest" description="Disordered" evidence="1">
    <location>
        <begin position="40"/>
        <end position="77"/>
    </location>
</feature>
<gene>
    <name evidence="2" type="ORF">Tdes44962_MAKER03867</name>
</gene>
<proteinExistence type="predicted"/>
<keyword evidence="3" id="KW-1185">Reference proteome</keyword>
<name>A0A9W7SPG9_9PEZI</name>
<sequence length="77" mass="8336">MIAAKDPPTTVARKRTLSICMRFLLRQRSTKPSVSLVRGNFLPSGTGTSRKSQSGFQPSPILYSSKFSGGTSDRISS</sequence>
<feature type="compositionally biased region" description="Polar residues" evidence="1">
    <location>
        <begin position="65"/>
        <end position="77"/>
    </location>
</feature>
<dbReference type="EMBL" id="RIBY02002056">
    <property type="protein sequence ID" value="KAH9825943.1"/>
    <property type="molecule type" value="Genomic_DNA"/>
</dbReference>
<comment type="caution">
    <text evidence="2">The sequence shown here is derived from an EMBL/GenBank/DDBJ whole genome shotgun (WGS) entry which is preliminary data.</text>
</comment>
<accession>A0A9W7SPG9</accession>
<reference evidence="2 3" key="1">
    <citation type="journal article" date="2018" name="IMA Fungus">
        <title>IMA Genome-F 10: Nine draft genome sequences of Claviceps purpurea s.lat., including C. arundinis, C. humidiphila, and C. cf. spartinae, pseudomolecules for the pitch canker pathogen Fusarium circinatum, draft genome of Davidsoniella eucalypti, Grosmannia galeiformis, Quambalaria eucalypti, and Teratosphaeria destructans.</title>
        <authorList>
            <person name="Wingfield B.D."/>
            <person name="Liu M."/>
            <person name="Nguyen H.D."/>
            <person name="Lane F.A."/>
            <person name="Morgan S.W."/>
            <person name="De Vos L."/>
            <person name="Wilken P.M."/>
            <person name="Duong T.A."/>
            <person name="Aylward J."/>
            <person name="Coetzee M.P."/>
            <person name="Dadej K."/>
            <person name="De Beer Z.W."/>
            <person name="Findlay W."/>
            <person name="Havenga M."/>
            <person name="Kolarik M."/>
            <person name="Menzies J.G."/>
            <person name="Naidoo K."/>
            <person name="Pochopski O."/>
            <person name="Shoukouhi P."/>
            <person name="Santana Q.C."/>
            <person name="Seifert K.A."/>
            <person name="Soal N."/>
            <person name="Steenkamp E.T."/>
            <person name="Tatham C.T."/>
            <person name="van der Nest M.A."/>
            <person name="Wingfield M.J."/>
        </authorList>
    </citation>
    <scope>NUCLEOTIDE SEQUENCE [LARGE SCALE GENOMIC DNA]</scope>
    <source>
        <strain evidence="2">CMW44962</strain>
    </source>
</reference>
<feature type="compositionally biased region" description="Polar residues" evidence="1">
    <location>
        <begin position="43"/>
        <end position="57"/>
    </location>
</feature>
<organism evidence="2 3">
    <name type="scientific">Teratosphaeria destructans</name>
    <dbReference type="NCBI Taxonomy" id="418781"/>
    <lineage>
        <taxon>Eukaryota</taxon>
        <taxon>Fungi</taxon>
        <taxon>Dikarya</taxon>
        <taxon>Ascomycota</taxon>
        <taxon>Pezizomycotina</taxon>
        <taxon>Dothideomycetes</taxon>
        <taxon>Dothideomycetidae</taxon>
        <taxon>Mycosphaerellales</taxon>
        <taxon>Teratosphaeriaceae</taxon>
        <taxon>Teratosphaeria</taxon>
    </lineage>
</organism>
<dbReference type="Proteomes" id="UP001138500">
    <property type="component" value="Unassembled WGS sequence"/>
</dbReference>
<dbReference type="AlphaFoldDB" id="A0A9W7SPG9"/>
<protein>
    <submittedName>
        <fullName evidence="2">Uncharacterized protein</fullName>
    </submittedName>
</protein>
<evidence type="ECO:0000313" key="2">
    <source>
        <dbReference type="EMBL" id="KAH9825943.1"/>
    </source>
</evidence>
<evidence type="ECO:0000313" key="3">
    <source>
        <dbReference type="Proteomes" id="UP001138500"/>
    </source>
</evidence>
<evidence type="ECO:0000256" key="1">
    <source>
        <dbReference type="SAM" id="MobiDB-lite"/>
    </source>
</evidence>
<reference evidence="2 3" key="2">
    <citation type="journal article" date="2021" name="Curr. Genet.">
        <title>Genetic response to nitrogen starvation in the aggressive Eucalyptus foliar pathogen Teratosphaeria destructans.</title>
        <authorList>
            <person name="Havenga M."/>
            <person name="Wingfield B.D."/>
            <person name="Wingfield M.J."/>
            <person name="Dreyer L.L."/>
            <person name="Roets F."/>
            <person name="Aylward J."/>
        </authorList>
    </citation>
    <scope>NUCLEOTIDE SEQUENCE [LARGE SCALE GENOMIC DNA]</scope>
    <source>
        <strain evidence="2">CMW44962</strain>
    </source>
</reference>